<keyword evidence="3" id="KW-1185">Reference proteome</keyword>
<evidence type="ECO:0000313" key="3">
    <source>
        <dbReference type="Proteomes" id="UP000248405"/>
    </source>
</evidence>
<dbReference type="EMBL" id="KZ821631">
    <property type="protein sequence ID" value="PYH67162.1"/>
    <property type="molecule type" value="Genomic_DNA"/>
</dbReference>
<protein>
    <submittedName>
        <fullName evidence="2">Uncharacterized protein</fullName>
    </submittedName>
</protein>
<gene>
    <name evidence="2" type="ORF">BO88DRAFT_436823</name>
</gene>
<proteinExistence type="predicted"/>
<evidence type="ECO:0000313" key="2">
    <source>
        <dbReference type="EMBL" id="PYH67162.1"/>
    </source>
</evidence>
<accession>A0A319CFP8</accession>
<sequence length="170" mass="18408">MAGSSKVHSGTPYCLHKISVAQRGISPQLGLLPYNIEAKVRYWVPEGTQRHGGLIQRGSRDRANSSYSDLLSKALEGKLDICKDLVWYSLTLPSLVPEVICQVECIKLGSAGSDTRGRKESSPIHVSAKAGDWADGSATSDRPGQGWGSPQACPLRGTRSIRWYAFGSSY</sequence>
<feature type="region of interest" description="Disordered" evidence="1">
    <location>
        <begin position="111"/>
        <end position="153"/>
    </location>
</feature>
<dbReference type="AlphaFoldDB" id="A0A319CFP8"/>
<evidence type="ECO:0000256" key="1">
    <source>
        <dbReference type="SAM" id="MobiDB-lite"/>
    </source>
</evidence>
<organism evidence="2 3">
    <name type="scientific">Aspergillus vadensis (strain CBS 113365 / IMI 142717 / IBT 24658)</name>
    <dbReference type="NCBI Taxonomy" id="1448311"/>
    <lineage>
        <taxon>Eukaryota</taxon>
        <taxon>Fungi</taxon>
        <taxon>Dikarya</taxon>
        <taxon>Ascomycota</taxon>
        <taxon>Pezizomycotina</taxon>
        <taxon>Eurotiomycetes</taxon>
        <taxon>Eurotiomycetidae</taxon>
        <taxon>Eurotiales</taxon>
        <taxon>Aspergillaceae</taxon>
        <taxon>Aspergillus</taxon>
        <taxon>Aspergillus subgen. Circumdati</taxon>
    </lineage>
</organism>
<name>A0A319CFP8_ASPVC</name>
<dbReference type="Proteomes" id="UP000248405">
    <property type="component" value="Unassembled WGS sequence"/>
</dbReference>
<reference evidence="2" key="1">
    <citation type="submission" date="2016-12" db="EMBL/GenBank/DDBJ databases">
        <title>The genomes of Aspergillus section Nigri reveals drivers in fungal speciation.</title>
        <authorList>
            <consortium name="DOE Joint Genome Institute"/>
            <person name="Vesth T.C."/>
            <person name="Nybo J."/>
            <person name="Theobald S."/>
            <person name="Brandl J."/>
            <person name="Frisvad J.C."/>
            <person name="Nielsen K.F."/>
            <person name="Lyhne E.K."/>
            <person name="Kogle M.E."/>
            <person name="Kuo A."/>
            <person name="Riley R."/>
            <person name="Clum A."/>
            <person name="Nolan M."/>
            <person name="Lipzen A."/>
            <person name="Salamov A."/>
            <person name="Henrissat B."/>
            <person name="Wiebenga A."/>
            <person name="De Vries R.P."/>
            <person name="Grigoriev I.V."/>
            <person name="Mortensen U.H."/>
            <person name="Andersen M.R."/>
            <person name="Baker S.E."/>
        </authorList>
    </citation>
    <scope>NUCLEOTIDE SEQUENCE [LARGE SCALE GENOMIC DNA]</scope>
    <source>
        <strain evidence="2">CBS 113365</strain>
    </source>
</reference>
<dbReference type="GeneID" id="37214178"/>
<dbReference type="RefSeq" id="XP_025560956.1">
    <property type="nucleotide sequence ID" value="XM_025709586.1"/>
</dbReference>